<feature type="region of interest" description="Domain I" evidence="6">
    <location>
        <begin position="1"/>
        <end position="64"/>
    </location>
</feature>
<reference evidence="8 9" key="1">
    <citation type="submission" date="2022-11" db="EMBL/GenBank/DDBJ databases">
        <title>Genome sequencing of Acetobacter type strain.</title>
        <authorList>
            <person name="Heo J."/>
            <person name="Lee D."/>
            <person name="Han B.-H."/>
            <person name="Hong S.-B."/>
            <person name="Kwon S.-W."/>
        </authorList>
    </citation>
    <scope>NUCLEOTIDE SEQUENCE [LARGE SCALE GENOMIC DNA]</scope>
    <source>
        <strain evidence="8 9">KACC 21253</strain>
    </source>
</reference>
<dbReference type="CDD" id="cd14332">
    <property type="entry name" value="UBA_RuvA_C"/>
    <property type="match status" value="1"/>
</dbReference>
<evidence type="ECO:0000313" key="8">
    <source>
        <dbReference type="EMBL" id="MCX2563610.1"/>
    </source>
</evidence>
<sequence length="204" mass="21125">MIAFLSGLIIQQDTASCVIDVNGVGYLVAASARTLAVLPDPPVKVQLLVETVVREDAILLYGFRENAEREWFRLLTSVQGVGAKVALAILSILSPGELVTALSTADKASLTRAAGVGGRLAERILTELRDKAGKMPGGGDAVAVPGQAPAEGAGTIESDALLALTGLGFRRSESVPVVRRLLAGRGAEATLDGILRDALKELAS</sequence>
<evidence type="ECO:0000259" key="7">
    <source>
        <dbReference type="SMART" id="SM00278"/>
    </source>
</evidence>
<protein>
    <recommendedName>
        <fullName evidence="6">Holliday junction branch migration complex subunit RuvA</fullName>
    </recommendedName>
</protein>
<dbReference type="InterPro" id="IPR000085">
    <property type="entry name" value="RuvA"/>
</dbReference>
<dbReference type="Pfam" id="PF07499">
    <property type="entry name" value="RuvA_C"/>
    <property type="match status" value="1"/>
</dbReference>
<keyword evidence="3 6" id="KW-0238">DNA-binding</keyword>
<dbReference type="HAMAP" id="MF_00031">
    <property type="entry name" value="DNA_HJ_migration_RuvA"/>
    <property type="match status" value="1"/>
</dbReference>
<dbReference type="InterPro" id="IPR011114">
    <property type="entry name" value="RuvA_C"/>
</dbReference>
<dbReference type="SUPFAM" id="SSF50249">
    <property type="entry name" value="Nucleic acid-binding proteins"/>
    <property type="match status" value="1"/>
</dbReference>
<dbReference type="InterPro" id="IPR010994">
    <property type="entry name" value="RuvA_2-like"/>
</dbReference>
<dbReference type="Proteomes" id="UP001301152">
    <property type="component" value="Unassembled WGS sequence"/>
</dbReference>
<dbReference type="Gene3D" id="1.10.150.20">
    <property type="entry name" value="5' to 3' exonuclease, C-terminal subdomain"/>
    <property type="match status" value="1"/>
</dbReference>
<evidence type="ECO:0000256" key="5">
    <source>
        <dbReference type="ARBA" id="ARBA00023204"/>
    </source>
</evidence>
<dbReference type="InterPro" id="IPR013849">
    <property type="entry name" value="DNA_helicase_Holl-junc_RuvA_I"/>
</dbReference>
<dbReference type="RefSeq" id="WP_173559210.1">
    <property type="nucleotide sequence ID" value="NZ_JAPIUZ010000002.1"/>
</dbReference>
<dbReference type="InterPro" id="IPR036267">
    <property type="entry name" value="RuvA_C_sf"/>
</dbReference>
<evidence type="ECO:0000256" key="3">
    <source>
        <dbReference type="ARBA" id="ARBA00023125"/>
    </source>
</evidence>
<evidence type="ECO:0000256" key="2">
    <source>
        <dbReference type="ARBA" id="ARBA00022763"/>
    </source>
</evidence>
<keyword evidence="9" id="KW-1185">Reference proteome</keyword>
<evidence type="ECO:0000256" key="1">
    <source>
        <dbReference type="ARBA" id="ARBA00022490"/>
    </source>
</evidence>
<dbReference type="Pfam" id="PF14520">
    <property type="entry name" value="HHH_5"/>
    <property type="match status" value="1"/>
</dbReference>
<dbReference type="SUPFAM" id="SSF47781">
    <property type="entry name" value="RuvA domain 2-like"/>
    <property type="match status" value="1"/>
</dbReference>
<organism evidence="8 9">
    <name type="scientific">Acetobacter thailandicus</name>
    <dbReference type="NCBI Taxonomy" id="1502842"/>
    <lineage>
        <taxon>Bacteria</taxon>
        <taxon>Pseudomonadati</taxon>
        <taxon>Pseudomonadota</taxon>
        <taxon>Alphaproteobacteria</taxon>
        <taxon>Acetobacterales</taxon>
        <taxon>Acetobacteraceae</taxon>
        <taxon>Acetobacter</taxon>
    </lineage>
</organism>
<dbReference type="Pfam" id="PF01330">
    <property type="entry name" value="RuvA_N"/>
    <property type="match status" value="1"/>
</dbReference>
<comment type="caution">
    <text evidence="6">Lacks conserved residue(s) required for the propagation of feature annotation.</text>
</comment>
<dbReference type="Gene3D" id="2.40.50.140">
    <property type="entry name" value="Nucleic acid-binding proteins"/>
    <property type="match status" value="1"/>
</dbReference>
<evidence type="ECO:0000256" key="4">
    <source>
        <dbReference type="ARBA" id="ARBA00023172"/>
    </source>
</evidence>
<dbReference type="SUPFAM" id="SSF46929">
    <property type="entry name" value="DNA helicase RuvA subunit, C-terminal domain"/>
    <property type="match status" value="1"/>
</dbReference>
<feature type="domain" description="Helix-hairpin-helix DNA-binding motif class 1" evidence="7">
    <location>
        <begin position="73"/>
        <end position="92"/>
    </location>
</feature>
<proteinExistence type="inferred from homology"/>
<comment type="similarity">
    <text evidence="6">Belongs to the RuvA family.</text>
</comment>
<evidence type="ECO:0000256" key="6">
    <source>
        <dbReference type="HAMAP-Rule" id="MF_00031"/>
    </source>
</evidence>
<dbReference type="EMBL" id="JAPIUZ010000002">
    <property type="protein sequence ID" value="MCX2563610.1"/>
    <property type="molecule type" value="Genomic_DNA"/>
</dbReference>
<accession>A0ABT3QEA0</accession>
<comment type="caution">
    <text evidence="8">The sequence shown here is derived from an EMBL/GenBank/DDBJ whole genome shotgun (WGS) entry which is preliminary data.</text>
</comment>
<dbReference type="NCBIfam" id="TIGR00084">
    <property type="entry name" value="ruvA"/>
    <property type="match status" value="1"/>
</dbReference>
<gene>
    <name evidence="6 8" type="primary">ruvA</name>
    <name evidence="8" type="ORF">OQ497_06510</name>
</gene>
<feature type="region of interest" description="Domain II" evidence="6">
    <location>
        <begin position="65"/>
        <end position="142"/>
    </location>
</feature>
<keyword evidence="2 6" id="KW-0227">DNA damage</keyword>
<feature type="domain" description="Helix-hairpin-helix DNA-binding motif class 1" evidence="7">
    <location>
        <begin position="108"/>
        <end position="127"/>
    </location>
</feature>
<comment type="subcellular location">
    <subcellularLocation>
        <location evidence="6">Cytoplasm</location>
    </subcellularLocation>
</comment>
<comment type="function">
    <text evidence="6">The RuvA-RuvB-RuvC complex processes Holliday junction (HJ) DNA during genetic recombination and DNA repair, while the RuvA-RuvB complex plays an important role in the rescue of blocked DNA replication forks via replication fork reversal (RFR). RuvA specifically binds to HJ cruciform DNA, conferring on it an open structure. The RuvB hexamer acts as an ATP-dependent pump, pulling dsDNA into and through the RuvAB complex. HJ branch migration allows RuvC to scan DNA until it finds its consensus sequence, where it cleaves and resolves the cruciform DNA.</text>
</comment>
<name>A0ABT3QEA0_9PROT</name>
<comment type="domain">
    <text evidence="6">Has three domains with a flexible linker between the domains II and III and assumes an 'L' shape. Domain III is highly mobile and contacts RuvB.</text>
</comment>
<keyword evidence="5 6" id="KW-0234">DNA repair</keyword>
<keyword evidence="1 6" id="KW-0963">Cytoplasm</keyword>
<feature type="region of interest" description="Domain III" evidence="6">
    <location>
        <begin position="151"/>
        <end position="204"/>
    </location>
</feature>
<dbReference type="InterPro" id="IPR003583">
    <property type="entry name" value="Hlx-hairpin-Hlx_DNA-bd_motif"/>
</dbReference>
<dbReference type="InterPro" id="IPR012340">
    <property type="entry name" value="NA-bd_OB-fold"/>
</dbReference>
<dbReference type="SMART" id="SM00278">
    <property type="entry name" value="HhH1"/>
    <property type="match status" value="2"/>
</dbReference>
<evidence type="ECO:0000313" key="9">
    <source>
        <dbReference type="Proteomes" id="UP001301152"/>
    </source>
</evidence>
<comment type="subunit">
    <text evidence="6">Homotetramer. Forms an RuvA(8)-RuvB(12)-Holliday junction (HJ) complex. HJ DNA is sandwiched between 2 RuvA tetramers; dsDNA enters through RuvA and exits via RuvB. An RuvB hexamer assembles on each DNA strand where it exits the tetramer. Each RuvB hexamer is contacted by two RuvA subunits (via domain III) on 2 adjacent RuvB subunits; this complex drives branch migration. In the full resolvosome a probable DNA-RuvA(4)-RuvB(12)-RuvC(2) complex forms which resolves the HJ.</text>
</comment>
<keyword evidence="4 6" id="KW-0233">DNA recombination</keyword>
<dbReference type="Gene3D" id="1.10.8.10">
    <property type="entry name" value="DNA helicase RuvA subunit, C-terminal domain"/>
    <property type="match status" value="1"/>
</dbReference>